<evidence type="ECO:0000313" key="3">
    <source>
        <dbReference type="EMBL" id="HAE48945.1"/>
    </source>
</evidence>
<sequence length="125" mass="13135">MSAGAPPSRQERTSAMANADTAAGKAVDTEMETLKADLAALKADLAKVTRQAGRTAGVGAEELGDKANEEISRLKAEVDRLMHLASERSRGAVAAAEHKIEERPLTSVLVAFGVGLVIGKLIDRR</sequence>
<comment type="caution">
    <text evidence="3">The sequence shown here is derived from an EMBL/GenBank/DDBJ whole genome shotgun (WGS) entry which is preliminary data.</text>
</comment>
<reference evidence="3 4" key="1">
    <citation type="journal article" date="2018" name="Nat. Biotechnol.">
        <title>A standardized bacterial taxonomy based on genome phylogeny substantially revises the tree of life.</title>
        <authorList>
            <person name="Parks D.H."/>
            <person name="Chuvochina M."/>
            <person name="Waite D.W."/>
            <person name="Rinke C."/>
            <person name="Skarshewski A."/>
            <person name="Chaumeil P.A."/>
            <person name="Hugenholtz P."/>
        </authorList>
    </citation>
    <scope>NUCLEOTIDE SEQUENCE [LARGE SCALE GENOMIC DNA]</scope>
    <source>
        <strain evidence="3">UBA8739</strain>
    </source>
</reference>
<dbReference type="AlphaFoldDB" id="A0A3B9IMB9"/>
<dbReference type="EMBL" id="DMAI01000261">
    <property type="protein sequence ID" value="HAE48945.1"/>
    <property type="molecule type" value="Genomic_DNA"/>
</dbReference>
<dbReference type="GO" id="GO:0043022">
    <property type="term" value="F:ribosome binding"/>
    <property type="evidence" value="ECO:0007669"/>
    <property type="project" value="InterPro"/>
</dbReference>
<dbReference type="InterPro" id="IPR010279">
    <property type="entry name" value="YqjD/ElaB"/>
</dbReference>
<evidence type="ECO:0000313" key="4">
    <source>
        <dbReference type="Proteomes" id="UP000257706"/>
    </source>
</evidence>
<protein>
    <submittedName>
        <fullName evidence="3">DUF883 domain-containing protein</fullName>
    </submittedName>
</protein>
<dbReference type="PANTHER" id="PTHR35893:SF3">
    <property type="entry name" value="INNER MEMBRANE PROTEIN"/>
    <property type="match status" value="1"/>
</dbReference>
<feature type="region of interest" description="Disordered" evidence="2">
    <location>
        <begin position="1"/>
        <end position="24"/>
    </location>
</feature>
<proteinExistence type="predicted"/>
<feature type="coiled-coil region" evidence="1">
    <location>
        <begin position="31"/>
        <end position="84"/>
    </location>
</feature>
<evidence type="ECO:0000256" key="2">
    <source>
        <dbReference type="SAM" id="MobiDB-lite"/>
    </source>
</evidence>
<dbReference type="PANTHER" id="PTHR35893">
    <property type="entry name" value="INNER MEMBRANE PROTEIN-RELATED"/>
    <property type="match status" value="1"/>
</dbReference>
<keyword evidence="1" id="KW-0175">Coiled coil</keyword>
<organism evidence="3 4">
    <name type="scientific">Tistrella mobilis</name>
    <dbReference type="NCBI Taxonomy" id="171437"/>
    <lineage>
        <taxon>Bacteria</taxon>
        <taxon>Pseudomonadati</taxon>
        <taxon>Pseudomonadota</taxon>
        <taxon>Alphaproteobacteria</taxon>
        <taxon>Geminicoccales</taxon>
        <taxon>Geminicoccaceae</taxon>
        <taxon>Tistrella</taxon>
    </lineage>
</organism>
<gene>
    <name evidence="3" type="ORF">DCK97_16125</name>
</gene>
<evidence type="ECO:0000256" key="1">
    <source>
        <dbReference type="SAM" id="Coils"/>
    </source>
</evidence>
<dbReference type="Proteomes" id="UP000257706">
    <property type="component" value="Unassembled WGS sequence"/>
</dbReference>
<accession>A0A3B9IMB9</accession>
<name>A0A3B9IMB9_9PROT</name>